<sequence length="34" mass="4015">MGGIHTRTRNPLCKTPESSGVYARDMRQYMSFHW</sequence>
<dbReference type="Proteomes" id="UP001054945">
    <property type="component" value="Unassembled WGS sequence"/>
</dbReference>
<evidence type="ECO:0000313" key="1">
    <source>
        <dbReference type="EMBL" id="GIY62258.1"/>
    </source>
</evidence>
<feature type="non-terminal residue" evidence="1">
    <location>
        <position position="34"/>
    </location>
</feature>
<reference evidence="1 2" key="1">
    <citation type="submission" date="2021-06" db="EMBL/GenBank/DDBJ databases">
        <title>Caerostris extrusa draft genome.</title>
        <authorList>
            <person name="Kono N."/>
            <person name="Arakawa K."/>
        </authorList>
    </citation>
    <scope>NUCLEOTIDE SEQUENCE [LARGE SCALE GENOMIC DNA]</scope>
</reference>
<dbReference type="AlphaFoldDB" id="A0AAV4UWZ7"/>
<accession>A0AAV4UWZ7</accession>
<evidence type="ECO:0000313" key="2">
    <source>
        <dbReference type="Proteomes" id="UP001054945"/>
    </source>
</evidence>
<dbReference type="EMBL" id="BPLR01013600">
    <property type="protein sequence ID" value="GIY62258.1"/>
    <property type="molecule type" value="Genomic_DNA"/>
</dbReference>
<gene>
    <name evidence="1" type="ORF">CEXT_552601</name>
</gene>
<proteinExistence type="predicted"/>
<name>A0AAV4UWZ7_CAEEX</name>
<protein>
    <submittedName>
        <fullName evidence="1">Uncharacterized protein</fullName>
    </submittedName>
</protein>
<keyword evidence="2" id="KW-1185">Reference proteome</keyword>
<organism evidence="1 2">
    <name type="scientific">Caerostris extrusa</name>
    <name type="common">Bark spider</name>
    <name type="synonym">Caerostris bankana</name>
    <dbReference type="NCBI Taxonomy" id="172846"/>
    <lineage>
        <taxon>Eukaryota</taxon>
        <taxon>Metazoa</taxon>
        <taxon>Ecdysozoa</taxon>
        <taxon>Arthropoda</taxon>
        <taxon>Chelicerata</taxon>
        <taxon>Arachnida</taxon>
        <taxon>Araneae</taxon>
        <taxon>Araneomorphae</taxon>
        <taxon>Entelegynae</taxon>
        <taxon>Araneoidea</taxon>
        <taxon>Araneidae</taxon>
        <taxon>Caerostris</taxon>
    </lineage>
</organism>
<comment type="caution">
    <text evidence="1">The sequence shown here is derived from an EMBL/GenBank/DDBJ whole genome shotgun (WGS) entry which is preliminary data.</text>
</comment>